<comment type="caution">
    <text evidence="1">The sequence shown here is derived from an EMBL/GenBank/DDBJ whole genome shotgun (WGS) entry which is preliminary data.</text>
</comment>
<dbReference type="Gene3D" id="1.10.287.1080">
    <property type="entry name" value="MazG-like"/>
    <property type="match status" value="1"/>
</dbReference>
<organism evidence="1 2">
    <name type="scientific">Aquibacillus rhizosphaerae</name>
    <dbReference type="NCBI Taxonomy" id="3051431"/>
    <lineage>
        <taxon>Bacteria</taxon>
        <taxon>Bacillati</taxon>
        <taxon>Bacillota</taxon>
        <taxon>Bacilli</taxon>
        <taxon>Bacillales</taxon>
        <taxon>Bacillaceae</taxon>
        <taxon>Aquibacillus</taxon>
    </lineage>
</organism>
<sequence>MKDIQNFLSQFQKDMNWQISGDNYEEDRSSLLNNYMLLTTEVAEVAEEMRSMFNATARYSHEYSSVEEAFDVAKQEHKENLGKELSDCIAYIVKLANYFDIDLETSIYSKTSEVKGRINKDQ</sequence>
<reference evidence="1 2" key="1">
    <citation type="submission" date="2023-06" db="EMBL/GenBank/DDBJ databases">
        <title>Aquibacillus rhizosphaerae LR5S19.</title>
        <authorList>
            <person name="Sun J.-Q."/>
        </authorList>
    </citation>
    <scope>NUCLEOTIDE SEQUENCE [LARGE SCALE GENOMIC DNA]</scope>
    <source>
        <strain evidence="1 2">LR5S19</strain>
    </source>
</reference>
<protein>
    <submittedName>
        <fullName evidence="1">MazG-like family protein</fullName>
    </submittedName>
</protein>
<dbReference type="Proteomes" id="UP001235343">
    <property type="component" value="Unassembled WGS sequence"/>
</dbReference>
<accession>A0ABT7L8S3</accession>
<proteinExistence type="predicted"/>
<dbReference type="RefSeq" id="WP_285933561.1">
    <property type="nucleotide sequence ID" value="NZ_JASTZU010000058.1"/>
</dbReference>
<evidence type="ECO:0000313" key="2">
    <source>
        <dbReference type="Proteomes" id="UP001235343"/>
    </source>
</evidence>
<gene>
    <name evidence="1" type="ORF">QQS35_17710</name>
</gene>
<dbReference type="EMBL" id="JASTZU010000058">
    <property type="protein sequence ID" value="MDL4842278.1"/>
    <property type="molecule type" value="Genomic_DNA"/>
</dbReference>
<keyword evidence="2" id="KW-1185">Reference proteome</keyword>
<dbReference type="SUPFAM" id="SSF101386">
    <property type="entry name" value="all-alpha NTP pyrophosphatases"/>
    <property type="match status" value="1"/>
</dbReference>
<name>A0ABT7L8S3_9BACI</name>
<evidence type="ECO:0000313" key="1">
    <source>
        <dbReference type="EMBL" id="MDL4842278.1"/>
    </source>
</evidence>
<dbReference type="CDD" id="cd11523">
    <property type="entry name" value="NTP-PPase"/>
    <property type="match status" value="1"/>
</dbReference>